<feature type="region of interest" description="Disordered" evidence="2">
    <location>
        <begin position="549"/>
        <end position="704"/>
    </location>
</feature>
<evidence type="ECO:0000256" key="1">
    <source>
        <dbReference type="SAM" id="Coils"/>
    </source>
</evidence>
<feature type="compositionally biased region" description="Basic and acidic residues" evidence="2">
    <location>
        <begin position="592"/>
        <end position="606"/>
    </location>
</feature>
<dbReference type="AlphaFoldDB" id="A0AAF0IHD0"/>
<evidence type="ECO:0000313" key="3">
    <source>
        <dbReference type="EMBL" id="WEW56501.1"/>
    </source>
</evidence>
<proteinExistence type="predicted"/>
<feature type="compositionally biased region" description="Polar residues" evidence="2">
    <location>
        <begin position="569"/>
        <end position="588"/>
    </location>
</feature>
<keyword evidence="4" id="KW-1185">Reference proteome</keyword>
<evidence type="ECO:0000256" key="2">
    <source>
        <dbReference type="SAM" id="MobiDB-lite"/>
    </source>
</evidence>
<accession>A0AAF0IHD0</accession>
<dbReference type="EMBL" id="CP120627">
    <property type="protein sequence ID" value="WEW56501.1"/>
    <property type="molecule type" value="Genomic_DNA"/>
</dbReference>
<reference evidence="3" key="1">
    <citation type="submission" date="2023-03" db="EMBL/GenBank/DDBJ databases">
        <title>Emydomyces testavorans Genome Sequence.</title>
        <authorList>
            <person name="Hoyer L."/>
        </authorList>
    </citation>
    <scope>NUCLEOTIDE SEQUENCE</scope>
    <source>
        <strain evidence="3">16-2883</strain>
    </source>
</reference>
<sequence length="704" mass="79637">MATSAKLTPLDTTCEDGAQHTSPAKDPRRVLHANTGPHEPPPDPAQFFLEFTDHLVDFMRATGKRKNLARKSRRQGALLNRAAERKFQYPSYHSQANVVKKGQMDQLSKIDQQLGLHKKKQAEFSQIFSQLVSKDEALPQMKLDIESSKSDAELALQKSQEAKDELDKIHLGSLAGSLDTAIAGLKQIGSVKQQISSLEKQLDPKVLRPQLQSLSDRMRNTNATLLGHSEQLGNISADCNLLKGKISDIENQKASSTTNVKATQPESITLSKCVEEFKETYSAQYQFVEGRVTGLQNQITVIRSDIANLSNQLEKLRELQEQKDNEIDNELQRLSLERKNTIDKLIEDHVNLKKQLEEWQNRQDMIIAMREHINAELKYNSERLSGHDVALTSLENRYNHLSSEPIVRQMVASLQEMYPYASTAQKEIEMFKKHLQDYSEHLNAISAQLRTAELTQITLRKDQEAEKSERLTMVKEMNVERNRMHGSIKDAFDRLDEVERVTSEKLAKVISESAQFLTKMEEMLAKVSENAEATDSPNAPLSLRATMPHNGDTAVPDVNSDNEEIHVTPSYTSSSHTSFRRPSNTEASLHTELPHEPEDKREEFHIRSGPSPPRPLANRKSMFQDGSPRGAYDDKERFHVRSDHSLPIAPSAFASNGGSLHRRVTMPARQPADNCPHRPADLYRPGPSPRKRRRGNSSDDWYDD</sequence>
<dbReference type="Proteomes" id="UP001219355">
    <property type="component" value="Chromosome 1"/>
</dbReference>
<evidence type="ECO:0000313" key="4">
    <source>
        <dbReference type="Proteomes" id="UP001219355"/>
    </source>
</evidence>
<feature type="region of interest" description="Disordered" evidence="2">
    <location>
        <begin position="1"/>
        <end position="42"/>
    </location>
</feature>
<gene>
    <name evidence="3" type="ORF">PRK78_001946</name>
</gene>
<feature type="compositionally biased region" description="Basic and acidic residues" evidence="2">
    <location>
        <begin position="631"/>
        <end position="644"/>
    </location>
</feature>
<feature type="coiled-coil region" evidence="1">
    <location>
        <begin position="299"/>
        <end position="362"/>
    </location>
</feature>
<protein>
    <submittedName>
        <fullName evidence="3">Uncharacterized protein</fullName>
    </submittedName>
</protein>
<keyword evidence="1" id="KW-0175">Coiled coil</keyword>
<organism evidence="3 4">
    <name type="scientific">Emydomyces testavorans</name>
    <dbReference type="NCBI Taxonomy" id="2070801"/>
    <lineage>
        <taxon>Eukaryota</taxon>
        <taxon>Fungi</taxon>
        <taxon>Dikarya</taxon>
        <taxon>Ascomycota</taxon>
        <taxon>Pezizomycotina</taxon>
        <taxon>Eurotiomycetes</taxon>
        <taxon>Eurotiomycetidae</taxon>
        <taxon>Onygenales</taxon>
        <taxon>Nannizziopsiaceae</taxon>
        <taxon>Emydomyces</taxon>
    </lineage>
</organism>
<dbReference type="Gene3D" id="1.10.287.1490">
    <property type="match status" value="1"/>
</dbReference>
<name>A0AAF0IHD0_9EURO</name>